<feature type="compositionally biased region" description="Basic and acidic residues" evidence="3">
    <location>
        <begin position="1"/>
        <end position="10"/>
    </location>
</feature>
<feature type="region of interest" description="Disordered" evidence="3">
    <location>
        <begin position="532"/>
        <end position="563"/>
    </location>
</feature>
<reference evidence="8" key="1">
    <citation type="submission" date="2025-08" db="UniProtKB">
        <authorList>
            <consortium name="RefSeq"/>
        </authorList>
    </citation>
    <scope>IDENTIFICATION</scope>
    <source>
        <tissue evidence="8">Blood</tissue>
    </source>
</reference>
<keyword evidence="7" id="KW-1185">Reference proteome</keyword>
<evidence type="ECO:0000313" key="7">
    <source>
        <dbReference type="Proteomes" id="UP001652622"/>
    </source>
</evidence>
<dbReference type="InterPro" id="IPR001995">
    <property type="entry name" value="Peptidase_A2_cat"/>
</dbReference>
<dbReference type="Pfam" id="PF13650">
    <property type="entry name" value="Asp_protease_2"/>
    <property type="match status" value="1"/>
</dbReference>
<dbReference type="PROSITE" id="PS50175">
    <property type="entry name" value="ASP_PROT_RETROV"/>
    <property type="match status" value="1"/>
</dbReference>
<organism evidence="7 8">
    <name type="scientific">Pantherophis guttatus</name>
    <name type="common">Corn snake</name>
    <name type="synonym">Elaphe guttata</name>
    <dbReference type="NCBI Taxonomy" id="94885"/>
    <lineage>
        <taxon>Eukaryota</taxon>
        <taxon>Metazoa</taxon>
        <taxon>Chordata</taxon>
        <taxon>Craniata</taxon>
        <taxon>Vertebrata</taxon>
        <taxon>Euteleostomi</taxon>
        <taxon>Lepidosauria</taxon>
        <taxon>Squamata</taxon>
        <taxon>Bifurcata</taxon>
        <taxon>Unidentata</taxon>
        <taxon>Episquamata</taxon>
        <taxon>Toxicofera</taxon>
        <taxon>Serpentes</taxon>
        <taxon>Colubroidea</taxon>
        <taxon>Colubridae</taxon>
        <taxon>Colubrinae</taxon>
        <taxon>Pantherophis</taxon>
    </lineage>
</organism>
<evidence type="ECO:0000256" key="3">
    <source>
        <dbReference type="SAM" id="MobiDB-lite"/>
    </source>
</evidence>
<feature type="compositionally biased region" description="Basic residues" evidence="3">
    <location>
        <begin position="543"/>
        <end position="559"/>
    </location>
</feature>
<dbReference type="InterPro" id="IPR003309">
    <property type="entry name" value="SCAN_dom"/>
</dbReference>
<dbReference type="GO" id="GO:0004519">
    <property type="term" value="F:endonuclease activity"/>
    <property type="evidence" value="ECO:0007669"/>
    <property type="project" value="UniProtKB-KW"/>
</dbReference>
<dbReference type="SUPFAM" id="SSF53098">
    <property type="entry name" value="Ribonuclease H-like"/>
    <property type="match status" value="1"/>
</dbReference>
<sequence>MREEMDREDVAVNSNQDEVSSDEPTQGPLLKESPPIDQATGKVDPITAILQALMYQKQALIDAEQHWQEQSCQDRLGRESSARDEGDHHEQRYPKEMSVSSELCRWDASSLTLPTVPLPQHRREIKLVKMGEDEDVSSYLTKFERVATACHWPKEEWVSRLVPCLTGKALKALKHLSPRESTNYKLVQAAIQQRFELHSEAYWQLFRTYKFKEEEGPREALNQLREFARRWLSPEMRASQEVFECVVLEQFVTILPEAVKHWVLEHQPDNCNQALELAENYLLAHHTSVSRYPETRKRYNGSPKEEAPLEKIAGYWLKSNQKAQPTRITKCHPGGKEGPWAINCTTWSTKGLPKSSTENDISGQIAEGDTKSSSPRVGKPQECSHCHTGGHQTNQCPLATYEVVEEMPGITITKLQLTTAVVNGQPLKALLDTGCSHSLIKSAHVSSQMYIPNQQLLVLGADGESRPHAVAKVPVEVGGRAFSLQVGVNPTLPYDMILGQDLPNLRELLEANPVIITQAQSQMQQLWERLPDPQGTLSEAPGKTKKPKAQKKKKRKKKKKEESLYMEIQVNNPNERTESEWELPENVGQLQASDPSLRKVLSQLGNLLPGGKKVTQKNDILYVTDKCGSRLVVPMACRSLIMRISHTIPGTGHQEHQPTYARIARVFWWPGMYADTRQFCACCKECQKSDLLKDPKKSPLFPLPMVGIPFRTIAMDIIGLLTKSQRGYRFILVVCDYATSYPEAFALRTNTSQEIASTLVDLFSRIGIPGEIVTDYEKNITSQTMNLLYKKLGMKRIKISPYHPQFDSLVERFNQTLKQMLRKYISETGSDWDRWLQILLFAYREQSQTSMEFSPYELLCGPTVRRPLQMVREIWEGKAKSLSRNISYILQMGDKLNQIRELALDNIRHAQVHKKLYYDRRTNLREFHPGQRVLLLLPSTANKSLAQWQGPFSVLRRIGPVSYEILMPGHRPSKQTWHTNLLKKWVEPASQPGFSLMTHQIHERVEEDDGVLFIPSGAGDQLTPLKKMYSSPTQAKSKPDVGQETSPKSPRLLQAGDEVIQATKKQVWTMPAYPWKI</sequence>
<feature type="compositionally biased region" description="Polar residues" evidence="3">
    <location>
        <begin position="353"/>
        <end position="362"/>
    </location>
</feature>
<dbReference type="InterPro" id="IPR001584">
    <property type="entry name" value="Integrase_cat-core"/>
</dbReference>
<dbReference type="Gene3D" id="3.30.420.10">
    <property type="entry name" value="Ribonuclease H-like superfamily/Ribonuclease H"/>
    <property type="match status" value="1"/>
</dbReference>
<dbReference type="GO" id="GO:0015074">
    <property type="term" value="P:DNA integration"/>
    <property type="evidence" value="ECO:0007669"/>
    <property type="project" value="InterPro"/>
</dbReference>
<dbReference type="Proteomes" id="UP001652622">
    <property type="component" value="Unplaced"/>
</dbReference>
<evidence type="ECO:0000259" key="5">
    <source>
        <dbReference type="PROSITE" id="PS50804"/>
    </source>
</evidence>
<gene>
    <name evidence="8" type="primary">LOC117667457</name>
</gene>
<dbReference type="FunFam" id="3.30.420.10:FF:000032">
    <property type="entry name" value="Retrovirus-related Pol polyprotein from transposon 297-like Protein"/>
    <property type="match status" value="1"/>
</dbReference>
<dbReference type="Gene3D" id="1.10.4020.10">
    <property type="entry name" value="DNA breaking-rejoining enzymes"/>
    <property type="match status" value="1"/>
</dbReference>
<feature type="compositionally biased region" description="Polar residues" evidence="3">
    <location>
        <begin position="12"/>
        <end position="24"/>
    </location>
</feature>
<dbReference type="GeneID" id="117667457"/>
<dbReference type="GO" id="GO:0004190">
    <property type="term" value="F:aspartic-type endopeptidase activity"/>
    <property type="evidence" value="ECO:0007669"/>
    <property type="project" value="InterPro"/>
</dbReference>
<dbReference type="AlphaFoldDB" id="A0A6P9BY40"/>
<protein>
    <recommendedName>
        <fullName evidence="2">Gypsy retrotransposon integrase-like protein 1</fullName>
    </recommendedName>
</protein>
<name>A0A6P9BY40_PANGU</name>
<dbReference type="Pfam" id="PF17921">
    <property type="entry name" value="Integrase_H2C2"/>
    <property type="match status" value="1"/>
</dbReference>
<keyword evidence="1" id="KW-0378">Hydrolase</keyword>
<evidence type="ECO:0000256" key="2">
    <source>
        <dbReference type="ARBA" id="ARBA00039658"/>
    </source>
</evidence>
<dbReference type="InterPro" id="IPR038269">
    <property type="entry name" value="SCAN_sf"/>
</dbReference>
<feature type="compositionally biased region" description="Basic and acidic residues" evidence="3">
    <location>
        <begin position="75"/>
        <end position="95"/>
    </location>
</feature>
<dbReference type="SMART" id="SM00431">
    <property type="entry name" value="SCAN"/>
    <property type="match status" value="1"/>
</dbReference>
<dbReference type="CDD" id="cd00303">
    <property type="entry name" value="retropepsin_like"/>
    <property type="match status" value="1"/>
</dbReference>
<dbReference type="Pfam" id="PF02023">
    <property type="entry name" value="SCAN"/>
    <property type="match status" value="1"/>
</dbReference>
<dbReference type="PANTHER" id="PTHR37984:SF15">
    <property type="entry name" value="INTEGRASE CATALYTIC DOMAIN-CONTAINING PROTEIN"/>
    <property type="match status" value="1"/>
</dbReference>
<evidence type="ECO:0000256" key="1">
    <source>
        <dbReference type="ARBA" id="ARBA00022801"/>
    </source>
</evidence>
<dbReference type="PROSITE" id="PS50804">
    <property type="entry name" value="SCAN_BOX"/>
    <property type="match status" value="1"/>
</dbReference>
<dbReference type="InterPro" id="IPR041588">
    <property type="entry name" value="Integrase_H2C2"/>
</dbReference>
<feature type="domain" description="Integrase catalytic" evidence="6">
    <location>
        <begin position="705"/>
        <end position="863"/>
    </location>
</feature>
<dbReference type="InterPro" id="IPR036397">
    <property type="entry name" value="RNaseH_sf"/>
</dbReference>
<feature type="domain" description="SCAN box" evidence="5">
    <location>
        <begin position="204"/>
        <end position="280"/>
    </location>
</feature>
<dbReference type="PANTHER" id="PTHR37984">
    <property type="entry name" value="PROTEIN CBG26694"/>
    <property type="match status" value="1"/>
</dbReference>
<dbReference type="GO" id="GO:0006508">
    <property type="term" value="P:proteolysis"/>
    <property type="evidence" value="ECO:0007669"/>
    <property type="project" value="InterPro"/>
</dbReference>
<feature type="region of interest" description="Disordered" evidence="3">
    <location>
        <begin position="353"/>
        <end position="389"/>
    </location>
</feature>
<feature type="domain" description="Peptidase A2" evidence="4">
    <location>
        <begin position="427"/>
        <end position="502"/>
    </location>
</feature>
<dbReference type="CDD" id="cd07936">
    <property type="entry name" value="SCAN"/>
    <property type="match status" value="1"/>
</dbReference>
<evidence type="ECO:0000259" key="4">
    <source>
        <dbReference type="PROSITE" id="PS50175"/>
    </source>
</evidence>
<dbReference type="InParanoid" id="A0A6P9BY40"/>
<feature type="region of interest" description="Disordered" evidence="3">
    <location>
        <begin position="1"/>
        <end position="40"/>
    </location>
</feature>
<evidence type="ECO:0000259" key="6">
    <source>
        <dbReference type="PROSITE" id="PS50994"/>
    </source>
</evidence>
<dbReference type="InterPro" id="IPR050951">
    <property type="entry name" value="Retrovirus_Pol_polyprotein"/>
</dbReference>
<accession>A0A6P9BY40</accession>
<dbReference type="InterPro" id="IPR012337">
    <property type="entry name" value="RNaseH-like_sf"/>
</dbReference>
<feature type="region of interest" description="Disordered" evidence="3">
    <location>
        <begin position="1028"/>
        <end position="1055"/>
    </location>
</feature>
<dbReference type="FunFam" id="1.10.340.70:FF:000001">
    <property type="entry name" value="Retrovirus-related Pol polyprotein from transposon gypsy-like Protein"/>
    <property type="match status" value="1"/>
</dbReference>
<dbReference type="RefSeq" id="XP_034276698.1">
    <property type="nucleotide sequence ID" value="XM_034420807.1"/>
</dbReference>
<dbReference type="OMA" id="MAIWIRE"/>
<dbReference type="InterPro" id="IPR021109">
    <property type="entry name" value="Peptidase_aspartic_dom_sf"/>
</dbReference>
<dbReference type="SUPFAM" id="SSF50630">
    <property type="entry name" value="Acid proteases"/>
    <property type="match status" value="1"/>
</dbReference>
<feature type="region of interest" description="Disordered" evidence="3">
    <location>
        <begin position="71"/>
        <end position="96"/>
    </location>
</feature>
<dbReference type="GO" id="GO:0003676">
    <property type="term" value="F:nucleic acid binding"/>
    <property type="evidence" value="ECO:0007669"/>
    <property type="project" value="InterPro"/>
</dbReference>
<evidence type="ECO:0000313" key="8">
    <source>
        <dbReference type="RefSeq" id="XP_034276698.1"/>
    </source>
</evidence>
<dbReference type="GO" id="GO:0016779">
    <property type="term" value="F:nucleotidyltransferase activity"/>
    <property type="evidence" value="ECO:0007669"/>
    <property type="project" value="UniProtKB-KW"/>
</dbReference>
<dbReference type="Gene3D" id="2.40.70.10">
    <property type="entry name" value="Acid Proteases"/>
    <property type="match status" value="1"/>
</dbReference>
<dbReference type="Gene3D" id="1.10.340.70">
    <property type="match status" value="1"/>
</dbReference>
<dbReference type="PROSITE" id="PS50994">
    <property type="entry name" value="INTEGRASE"/>
    <property type="match status" value="1"/>
</dbReference>
<dbReference type="KEGG" id="pgut:117667457"/>
<proteinExistence type="predicted"/>
<dbReference type="SUPFAM" id="SSF47353">
    <property type="entry name" value="Retrovirus capsid dimerization domain-like"/>
    <property type="match status" value="1"/>
</dbReference>